<name>A0A4S2F1B0_9ACTN</name>
<sequence length="142" mass="14612">MPEGVSLTNEGTIYDNGIVIREGSIINNGTILCKVTKQFTNLVADNGSDYITQGINYSTTLTATNGRLLPLRIAASVGGKALEAGSGAYSYDSATGRLTIDRSGITGAITISAADAVAINEVGVTIALPQGERPLATEARGH</sequence>
<comment type="caution">
    <text evidence="1">The sequence shown here is derived from an EMBL/GenBank/DDBJ whole genome shotgun (WGS) entry which is preliminary data.</text>
</comment>
<evidence type="ECO:0000313" key="2">
    <source>
        <dbReference type="Proteomes" id="UP000310263"/>
    </source>
</evidence>
<proteinExistence type="predicted"/>
<dbReference type="Proteomes" id="UP000310263">
    <property type="component" value="Unassembled WGS sequence"/>
</dbReference>
<protein>
    <submittedName>
        <fullName evidence="1">Uncharacterized protein</fullName>
    </submittedName>
</protein>
<dbReference type="EMBL" id="SRYE01000003">
    <property type="protein sequence ID" value="TGY62102.1"/>
    <property type="molecule type" value="Genomic_DNA"/>
</dbReference>
<reference evidence="1 2" key="1">
    <citation type="submission" date="2019-04" db="EMBL/GenBank/DDBJ databases">
        <title>Microbes associate with the intestines of laboratory mice.</title>
        <authorList>
            <person name="Navarre W."/>
            <person name="Wong E."/>
            <person name="Huang K."/>
            <person name="Tropini C."/>
            <person name="Ng K."/>
            <person name="Yu B."/>
        </authorList>
    </citation>
    <scope>NUCLEOTIDE SEQUENCE [LARGE SCALE GENOMIC DNA]</scope>
    <source>
        <strain evidence="1 2">NM07_P-09</strain>
    </source>
</reference>
<accession>A0A4S2F1B0</accession>
<organism evidence="1 2">
    <name type="scientific">Muricaecibacterium torontonense</name>
    <dbReference type="NCBI Taxonomy" id="3032871"/>
    <lineage>
        <taxon>Bacteria</taxon>
        <taxon>Bacillati</taxon>
        <taxon>Actinomycetota</taxon>
        <taxon>Coriobacteriia</taxon>
        <taxon>Coriobacteriales</taxon>
        <taxon>Atopobiaceae</taxon>
        <taxon>Muricaecibacterium</taxon>
    </lineage>
</organism>
<dbReference type="AlphaFoldDB" id="A0A4S2F1B0"/>
<keyword evidence="2" id="KW-1185">Reference proteome</keyword>
<gene>
    <name evidence="1" type="ORF">E5334_05380</name>
</gene>
<evidence type="ECO:0000313" key="1">
    <source>
        <dbReference type="EMBL" id="TGY62102.1"/>
    </source>
</evidence>